<name>A0A813FSM1_POLGL</name>
<accession>A0A813FSM1</accession>
<gene>
    <name evidence="2" type="ORF">PGLA1383_LOCUS31428</name>
</gene>
<dbReference type="OrthoDB" id="411823at2759"/>
<dbReference type="EMBL" id="CAJNNV010025292">
    <property type="protein sequence ID" value="CAE8613673.1"/>
    <property type="molecule type" value="Genomic_DNA"/>
</dbReference>
<dbReference type="AlphaFoldDB" id="A0A813FSM1"/>
<proteinExistence type="predicted"/>
<sequence length="1060" mass="116484">MYCVLGHFSHAVKLSSPPLKKAKNKRTAPAVPRPSQFENYDAYKLAISQLCQQARSHTVATFVQLRLHNKPEADKFLSTFFNKSKSFFIALTDEETGQLYDTRRALGLLSEDIQKKCSNTFPQDEVAAAQLKEQIQLIRKAGAPRTAPPGVPSTPLITTGDYPQQYSFEETCVTLDSICVSKVCLHGPYAALRSECLAGREVTHELVNMSRIVALVSTHWGTRCISNIRKSGPRIVRKAKHLRPVSLAVDLLAVVDSLWLRRCRLLIETFVGPNQMGCRFDAVVAVVVVILLVQLRSYQGLDSYLFQADAQWAFDTASHHATLLAVYSAGVVGTEWRLFDDMISMDKVSVQLTGVVSQTFSFMAGIAQGRKLSLHTFMSGFSLLEDIMNAVQRTASPILPSFVRDVLDTVARMAPTVVPRMLLTQQSVASVVQELRHLCADQGYDDQTVRHRTQALLLTLPTQIERQRALEALGTGPSGPFFFVDDVTAPYACIEDVAQIVSIALPQYERFAKAKFNYGLNKTAVLPMLQAPVPTTDEVGCPVAFEYKQLGVLIDSQLTFDPRLRHVLRVGQALFLELSQVCETTGFSVPVAAAQTLVRVVPIVLYAAEILALHGQAEAKLNTLQAGWAKTLLGCRNSQWMRGSLAVAQCGWQTRLGTLMVERIIVGLARIQTYPAWHPAAVMCFLTEDSLADTWVSRVHGLMNNIALETPIPTIWKSGLFPPEILKLAQKDASVRRAVLKTYRLQVVRPALATRDAAAFRKDADKVPYGFGCCFRSLQQGLMPLPAALLQWDVHPQAVRFFRLWATVRITGLWPAHLYHHDRPVHLLAPCPWCGEDEASVLHCLLHCSGTRSLRSPLIGWLPSLGGECDVRAVGALFCFESMGSRIIEVIGYVGQVLHVALLSDRLDGDGRQLWQLLSLCVQYKLSDCLRIQAAEALLQSLQARPENAAVLPVLLRGARAAGLSAEQRVFVLHCFLTEPAALASAGKGSEGGPQRQSKALLAAISELELLIPRSGSAGVAGNSATTAAETPQQSRVPMDVALPGSRLRSEGKPIVRFQC</sequence>
<feature type="compositionally biased region" description="Polar residues" evidence="1">
    <location>
        <begin position="1023"/>
        <end position="1036"/>
    </location>
</feature>
<evidence type="ECO:0000256" key="1">
    <source>
        <dbReference type="SAM" id="MobiDB-lite"/>
    </source>
</evidence>
<reference evidence="2" key="1">
    <citation type="submission" date="2021-02" db="EMBL/GenBank/DDBJ databases">
        <authorList>
            <person name="Dougan E. K."/>
            <person name="Rhodes N."/>
            <person name="Thang M."/>
            <person name="Chan C."/>
        </authorList>
    </citation>
    <scope>NUCLEOTIDE SEQUENCE</scope>
</reference>
<organism evidence="2 3">
    <name type="scientific">Polarella glacialis</name>
    <name type="common">Dinoflagellate</name>
    <dbReference type="NCBI Taxonomy" id="89957"/>
    <lineage>
        <taxon>Eukaryota</taxon>
        <taxon>Sar</taxon>
        <taxon>Alveolata</taxon>
        <taxon>Dinophyceae</taxon>
        <taxon>Suessiales</taxon>
        <taxon>Suessiaceae</taxon>
        <taxon>Polarella</taxon>
    </lineage>
</organism>
<dbReference type="Proteomes" id="UP000654075">
    <property type="component" value="Unassembled WGS sequence"/>
</dbReference>
<keyword evidence="3" id="KW-1185">Reference proteome</keyword>
<evidence type="ECO:0000313" key="3">
    <source>
        <dbReference type="Proteomes" id="UP000654075"/>
    </source>
</evidence>
<feature type="region of interest" description="Disordered" evidence="1">
    <location>
        <begin position="1017"/>
        <end position="1036"/>
    </location>
</feature>
<evidence type="ECO:0000313" key="2">
    <source>
        <dbReference type="EMBL" id="CAE8613673.1"/>
    </source>
</evidence>
<comment type="caution">
    <text evidence="2">The sequence shown here is derived from an EMBL/GenBank/DDBJ whole genome shotgun (WGS) entry which is preliminary data.</text>
</comment>
<protein>
    <submittedName>
        <fullName evidence="2">Uncharacterized protein</fullName>
    </submittedName>
</protein>